<accession>A0A8J8STU0</accession>
<proteinExistence type="predicted"/>
<sequence length="126" mass="14398">MSFRGKSVLNHLYFTIRATRCTRSVVLCPFGHLTTMRPQPRWSTAPIHTLHGLLFPLNWPLESSFCCKFCQNTSMIISLVVKLYTGPMYRCLGTLTDENVISGCHPIAFHIIFKFTIFGKLHAHKV</sequence>
<evidence type="ECO:0000313" key="1">
    <source>
        <dbReference type="EMBL" id="TNV67738.1"/>
    </source>
</evidence>
<comment type="caution">
    <text evidence="1">The sequence shown here is derived from an EMBL/GenBank/DDBJ whole genome shotgun (WGS) entry which is preliminary data.</text>
</comment>
<dbReference type="Proteomes" id="UP000785679">
    <property type="component" value="Unassembled WGS sequence"/>
</dbReference>
<protein>
    <submittedName>
        <fullName evidence="1">Uncharacterized protein</fullName>
    </submittedName>
</protein>
<organism evidence="1 2">
    <name type="scientific">Halteria grandinella</name>
    <dbReference type="NCBI Taxonomy" id="5974"/>
    <lineage>
        <taxon>Eukaryota</taxon>
        <taxon>Sar</taxon>
        <taxon>Alveolata</taxon>
        <taxon>Ciliophora</taxon>
        <taxon>Intramacronucleata</taxon>
        <taxon>Spirotrichea</taxon>
        <taxon>Stichotrichia</taxon>
        <taxon>Sporadotrichida</taxon>
        <taxon>Halteriidae</taxon>
        <taxon>Halteria</taxon>
    </lineage>
</organism>
<gene>
    <name evidence="1" type="ORF">FGO68_gene6743</name>
</gene>
<name>A0A8J8STU0_HALGN</name>
<evidence type="ECO:0000313" key="2">
    <source>
        <dbReference type="Proteomes" id="UP000785679"/>
    </source>
</evidence>
<reference evidence="1" key="1">
    <citation type="submission" date="2019-06" db="EMBL/GenBank/DDBJ databases">
        <authorList>
            <person name="Zheng W."/>
        </authorList>
    </citation>
    <scope>NUCLEOTIDE SEQUENCE</scope>
    <source>
        <strain evidence="1">QDHG01</strain>
    </source>
</reference>
<dbReference type="EMBL" id="RRYP01037230">
    <property type="protein sequence ID" value="TNV67738.1"/>
    <property type="molecule type" value="Genomic_DNA"/>
</dbReference>
<keyword evidence="2" id="KW-1185">Reference proteome</keyword>
<dbReference type="AlphaFoldDB" id="A0A8J8STU0"/>